<comment type="caution">
    <text evidence="1">The sequence shown here is derived from an EMBL/GenBank/DDBJ whole genome shotgun (WGS) entry which is preliminary data.</text>
</comment>
<protein>
    <recommendedName>
        <fullName evidence="3">YbjN domain-containing protein</fullName>
    </recommendedName>
</protein>
<name>A0A0F3KE54_9GAMM</name>
<evidence type="ECO:0000313" key="1">
    <source>
        <dbReference type="EMBL" id="KJV29277.1"/>
    </source>
</evidence>
<reference evidence="1 2" key="1">
    <citation type="submission" date="2015-03" db="EMBL/GenBank/DDBJ databases">
        <title>Draft genome sequence of Luteibacter yeojuensis strain SU11.</title>
        <authorList>
            <person name="Sulaiman J."/>
            <person name="Priya K."/>
            <person name="Chan K.-G."/>
        </authorList>
    </citation>
    <scope>NUCLEOTIDE SEQUENCE [LARGE SCALE GENOMIC DNA]</scope>
    <source>
        <strain evidence="1 2">SU11</strain>
    </source>
</reference>
<dbReference type="RefSeq" id="WP_045830654.1">
    <property type="nucleotide sequence ID" value="NZ_JZRB01000038.1"/>
</dbReference>
<keyword evidence="2" id="KW-1185">Reference proteome</keyword>
<accession>A0A0F3KE54</accession>
<evidence type="ECO:0000313" key="2">
    <source>
        <dbReference type="Proteomes" id="UP000033651"/>
    </source>
</evidence>
<organism evidence="1 2">
    <name type="scientific">Luteibacter yeojuensis</name>
    <dbReference type="NCBI Taxonomy" id="345309"/>
    <lineage>
        <taxon>Bacteria</taxon>
        <taxon>Pseudomonadati</taxon>
        <taxon>Pseudomonadota</taxon>
        <taxon>Gammaproteobacteria</taxon>
        <taxon>Lysobacterales</taxon>
        <taxon>Rhodanobacteraceae</taxon>
        <taxon>Luteibacter</taxon>
    </lineage>
</organism>
<dbReference type="AlphaFoldDB" id="A0A0F3KE54"/>
<evidence type="ECO:0008006" key="3">
    <source>
        <dbReference type="Google" id="ProtNLM"/>
    </source>
</evidence>
<gene>
    <name evidence="1" type="ORF">VI08_16160</name>
</gene>
<dbReference type="PATRIC" id="fig|345309.4.peg.2844"/>
<dbReference type="OrthoDB" id="5965919at2"/>
<sequence>MRHFEAIRSHVGAVHKLRQNEPYVISFDLELPDGRHQGIYLAELEDADGQRFLRVSTPVGPLAGLDARRCLRFNWEQRTGYLAEADLDGSPYLHLCENRPYDYLDERELQRIIEELGATGDQLEQVVNGSADAL</sequence>
<proteinExistence type="predicted"/>
<dbReference type="EMBL" id="JZRB01000038">
    <property type="protein sequence ID" value="KJV29277.1"/>
    <property type="molecule type" value="Genomic_DNA"/>
</dbReference>
<dbReference type="Proteomes" id="UP000033651">
    <property type="component" value="Unassembled WGS sequence"/>
</dbReference>